<accession>A0ABX7MD03</accession>
<evidence type="ECO:0000313" key="1">
    <source>
        <dbReference type="EMBL" id="QSI78649.1"/>
    </source>
</evidence>
<proteinExistence type="predicted"/>
<sequence length="620" mass="68423">MLQKAAPHYRSLAHTGSGSTLDVRWPAESGRSLFGSAQTSSVVRQQAGASLDHVNADPCLALHRPVCLTQEHPMSGDTSSDRFTADSGLRAGPAEHAGAQFYLVGAGIASLAAAAFLIRDGGVQGQQITLFEESEQLGGALDAGGSPQEGYVARGGRMFERHYVCTFDLFASIPTLDDSKTVTQEILDWNETMKTSSNARLIRRAERETAPLFGLSERHILTIERLAVEPESMLGRSRIDEQFHASFFKTNFWIMWSTTFAFQPWHSAVEFKRYLVRFVHMVAGFNQLHGILRTVYNQYDSMVRPVLKWLSRRGVSFVRGTRVVDLDINTATSEQHVERIHYLRDGVAGEISVRPEDRVLVTLGSMTEASSLGAMDLAPPILGKNDGGAWALWAKLATRRGDFGHPATFADHVDQSRWVSFTTTLYAPDFLRSLIELTGNLPGEGGLITFPDSAWMLSIVVPHQPHFIGQPDDVAVFWGYGLTVGEPGNFVSQPMAACSGREIMTELLGHLGMEADAWKILESALCVPCMMPFITSQFLPREPGDRPDIVPAGARNFAFIGQFCEQPDDVVFTVEYSIRSAQTAVYRLLALEQDPPPVYQGKFDPKVLYNAYRALHDHAA</sequence>
<organism evidence="1 2">
    <name type="scientific">Niveibacterium microcysteis</name>
    <dbReference type="NCBI Taxonomy" id="2811415"/>
    <lineage>
        <taxon>Bacteria</taxon>
        <taxon>Pseudomonadati</taxon>
        <taxon>Pseudomonadota</taxon>
        <taxon>Betaproteobacteria</taxon>
        <taxon>Rhodocyclales</taxon>
        <taxon>Rhodocyclaceae</taxon>
        <taxon>Niveibacterium</taxon>
    </lineage>
</organism>
<evidence type="ECO:0000313" key="2">
    <source>
        <dbReference type="Proteomes" id="UP000663570"/>
    </source>
</evidence>
<reference evidence="1 2" key="1">
    <citation type="submission" date="2021-02" db="EMBL/GenBank/DDBJ databases">
        <title>Niveibacterium changnyeongensis HC41.</title>
        <authorList>
            <person name="Kang M."/>
        </authorList>
    </citation>
    <scope>NUCLEOTIDE SEQUENCE [LARGE SCALE GENOMIC DNA]</scope>
    <source>
        <strain evidence="1 2">HC41</strain>
    </source>
</reference>
<protein>
    <submittedName>
        <fullName evidence="1">Oleate hydratase</fullName>
        <ecNumber evidence="1">4.2.1.53</ecNumber>
    </submittedName>
</protein>
<dbReference type="PANTHER" id="PTHR37417">
    <property type="entry name" value="67 KDA MYOSIN-CROSS-REACTIVE ANTIGEN FAMILY PROTEIN (AFU_ORTHOLOGUE AFUA_5G09970)"/>
    <property type="match status" value="1"/>
</dbReference>
<dbReference type="PANTHER" id="PTHR37417:SF2">
    <property type="entry name" value="67 KDA MYOSIN-CROSS-REACTIVE ANTIGEN FAMILY PROTEIN (AFU_ORTHOLOGUE AFUA_5G09970)"/>
    <property type="match status" value="1"/>
</dbReference>
<dbReference type="RefSeq" id="WP_206256057.1">
    <property type="nucleotide sequence ID" value="NZ_CP071060.1"/>
</dbReference>
<name>A0ABX7MD03_9RHOO</name>
<dbReference type="EC" id="4.2.1.53" evidence="1"/>
<keyword evidence="2" id="KW-1185">Reference proteome</keyword>
<dbReference type="Gene3D" id="3.50.50.60">
    <property type="entry name" value="FAD/NAD(P)-binding domain"/>
    <property type="match status" value="3"/>
</dbReference>
<dbReference type="Proteomes" id="UP000663570">
    <property type="component" value="Chromosome"/>
</dbReference>
<dbReference type="EMBL" id="CP071060">
    <property type="protein sequence ID" value="QSI78649.1"/>
    <property type="molecule type" value="Genomic_DNA"/>
</dbReference>
<dbReference type="InterPro" id="IPR036188">
    <property type="entry name" value="FAD/NAD-bd_sf"/>
</dbReference>
<dbReference type="GO" id="GO:0050151">
    <property type="term" value="F:oleate hydratase activity"/>
    <property type="evidence" value="ECO:0007669"/>
    <property type="project" value="UniProtKB-EC"/>
</dbReference>
<gene>
    <name evidence="1" type="ORF">JY500_08610</name>
</gene>
<keyword evidence="1" id="KW-0456">Lyase</keyword>
<dbReference type="NCBIfam" id="NF010584">
    <property type="entry name" value="PRK13977.1"/>
    <property type="match status" value="1"/>
</dbReference>
<dbReference type="SUPFAM" id="SSF51905">
    <property type="entry name" value="FAD/NAD(P)-binding domain"/>
    <property type="match status" value="1"/>
</dbReference>
<dbReference type="Pfam" id="PF06100">
    <property type="entry name" value="MCRA"/>
    <property type="match status" value="1"/>
</dbReference>
<dbReference type="InterPro" id="IPR010354">
    <property type="entry name" value="Oleate_hydratase"/>
</dbReference>